<dbReference type="PANTHER" id="PTHR12826:SF13">
    <property type="entry name" value="RNA-BINDING PROTEIN PNO1"/>
    <property type="match status" value="1"/>
</dbReference>
<dbReference type="InterPro" id="IPR004087">
    <property type="entry name" value="KH_dom"/>
</dbReference>
<dbReference type="InterPro" id="IPR055212">
    <property type="entry name" value="KH-I_PNO1_first"/>
</dbReference>
<dbReference type="VEuPathDB" id="PiroplasmaDB:BBBOND_0106340"/>
<comment type="subcellular location">
    <subcellularLocation>
        <location evidence="1">Nucleus</location>
        <location evidence="1">Nucleolus</location>
    </subcellularLocation>
</comment>
<evidence type="ECO:0000259" key="5">
    <source>
        <dbReference type="SMART" id="SM00322"/>
    </source>
</evidence>
<evidence type="ECO:0000313" key="6">
    <source>
        <dbReference type="EMBL" id="CDR94325.1"/>
    </source>
</evidence>
<dbReference type="GO" id="GO:0005730">
    <property type="term" value="C:nucleolus"/>
    <property type="evidence" value="ECO:0007669"/>
    <property type="project" value="UniProtKB-SubCell"/>
</dbReference>
<evidence type="ECO:0000256" key="3">
    <source>
        <dbReference type="ARBA" id="ARBA00022884"/>
    </source>
</evidence>
<proteinExistence type="inferred from homology"/>
<evidence type="ECO:0000256" key="1">
    <source>
        <dbReference type="ARBA" id="ARBA00004604"/>
    </source>
</evidence>
<dbReference type="InterPro" id="IPR055211">
    <property type="entry name" value="KH_PNO1_2nd"/>
</dbReference>
<dbReference type="OrthoDB" id="1932641at2759"/>
<comment type="similarity">
    <text evidence="2">Belongs to the PNO1 family.</text>
</comment>
<dbReference type="Proteomes" id="UP000033188">
    <property type="component" value="Chromosome 1"/>
</dbReference>
<evidence type="ECO:0000313" key="7">
    <source>
        <dbReference type="Proteomes" id="UP000033188"/>
    </source>
</evidence>
<dbReference type="GO" id="GO:0003723">
    <property type="term" value="F:RNA binding"/>
    <property type="evidence" value="ECO:0007669"/>
    <property type="project" value="UniProtKB-KW"/>
</dbReference>
<dbReference type="CDD" id="cd22391">
    <property type="entry name" value="KH-I_PNO1_rpt1"/>
    <property type="match status" value="1"/>
</dbReference>
<dbReference type="SMART" id="SM00322">
    <property type="entry name" value="KH"/>
    <property type="match status" value="1"/>
</dbReference>
<gene>
    <name evidence="6" type="ORF">BBBOND_0106340</name>
</gene>
<keyword evidence="7" id="KW-1185">Reference proteome</keyword>
<feature type="domain" description="K Homology" evidence="5">
    <location>
        <begin position="121"/>
        <end position="194"/>
    </location>
</feature>
<dbReference type="KEGG" id="bbig:BBBOND_0106340"/>
<evidence type="ECO:0000256" key="4">
    <source>
        <dbReference type="ARBA" id="ARBA00023242"/>
    </source>
</evidence>
<keyword evidence="4" id="KW-0539">Nucleus</keyword>
<dbReference type="PANTHER" id="PTHR12826">
    <property type="entry name" value="RIBONUCLEASE Y"/>
    <property type="match status" value="1"/>
</dbReference>
<reference evidence="7" key="1">
    <citation type="journal article" date="2014" name="Nucleic Acids Res.">
        <title>The evolutionary dynamics of variant antigen genes in Babesia reveal a history of genomic innovation underlying host-parasite interaction.</title>
        <authorList>
            <person name="Jackson A.P."/>
            <person name="Otto T.D."/>
            <person name="Darby A."/>
            <person name="Ramaprasad A."/>
            <person name="Xia D."/>
            <person name="Echaide I.E."/>
            <person name="Farber M."/>
            <person name="Gahlot S."/>
            <person name="Gamble J."/>
            <person name="Gupta D."/>
            <person name="Gupta Y."/>
            <person name="Jackson L."/>
            <person name="Malandrin L."/>
            <person name="Malas T.B."/>
            <person name="Moussa E."/>
            <person name="Nair M."/>
            <person name="Reid A.J."/>
            <person name="Sanders M."/>
            <person name="Sharma J."/>
            <person name="Tracey A."/>
            <person name="Quail M.A."/>
            <person name="Weir W."/>
            <person name="Wastling J.M."/>
            <person name="Hall N."/>
            <person name="Willadsen P."/>
            <person name="Lingelbach K."/>
            <person name="Shiels B."/>
            <person name="Tait A."/>
            <person name="Berriman M."/>
            <person name="Allred D.R."/>
            <person name="Pain A."/>
        </authorList>
    </citation>
    <scope>NUCLEOTIDE SEQUENCE [LARGE SCALE GENOMIC DNA]</scope>
    <source>
        <strain evidence="7">Bond</strain>
    </source>
</reference>
<dbReference type="GeneID" id="24562866"/>
<dbReference type="FunFam" id="3.30.1370.10:FF:000009">
    <property type="entry name" value="RNA-binding protein PNO1"/>
    <property type="match status" value="1"/>
</dbReference>
<name>A0A061D9E7_BABBI</name>
<dbReference type="CDD" id="cd22392">
    <property type="entry name" value="KH-I_PNO1_rpt2"/>
    <property type="match status" value="1"/>
</dbReference>
<keyword evidence="3" id="KW-0694">RNA-binding</keyword>
<evidence type="ECO:0000256" key="2">
    <source>
        <dbReference type="ARBA" id="ARBA00007515"/>
    </source>
</evidence>
<dbReference type="SUPFAM" id="SSF54791">
    <property type="entry name" value="Eukaryotic type KH-domain (KH-domain type I)"/>
    <property type="match status" value="1"/>
</dbReference>
<dbReference type="EMBL" id="LK391707">
    <property type="protein sequence ID" value="CDR94325.1"/>
    <property type="molecule type" value="Genomic_DNA"/>
</dbReference>
<organism evidence="6 7">
    <name type="scientific">Babesia bigemina</name>
    <dbReference type="NCBI Taxonomy" id="5866"/>
    <lineage>
        <taxon>Eukaryota</taxon>
        <taxon>Sar</taxon>
        <taxon>Alveolata</taxon>
        <taxon>Apicomplexa</taxon>
        <taxon>Aconoidasida</taxon>
        <taxon>Piroplasmida</taxon>
        <taxon>Babesiidae</taxon>
        <taxon>Babesia</taxon>
    </lineage>
</organism>
<protein>
    <recommendedName>
        <fullName evidence="5">K Homology domain-containing protein</fullName>
    </recommendedName>
</protein>
<dbReference type="OMA" id="TPLRNNW"/>
<dbReference type="InterPro" id="IPR036612">
    <property type="entry name" value="KH_dom_type_1_sf"/>
</dbReference>
<dbReference type="RefSeq" id="XP_012766511.1">
    <property type="nucleotide sequence ID" value="XM_012911057.1"/>
</dbReference>
<sequence length="216" mass="24787">MTDAKKKTIKKRTKTRSKKVVLVKPKEEPKTDNYSFVNLRRVSVPANRLTPLRNNWEAIVRTVVEHLKLQIRMCTKTKVVEVRPASESTDLSLLQKAQDYLRAFMLGFELKDAEALIRLEDIFVESFEVKDVKRLSGDHLSRCIGRISGKDGKTKHAIENMTRTRVVLANDRIHIMGSFNSIKMARHSICSLILGNQPGKVYNNLCNVSKRLREKI</sequence>
<dbReference type="AlphaFoldDB" id="A0A061D9E7"/>
<dbReference type="STRING" id="5866.A0A061D9E7"/>
<dbReference type="Pfam" id="PF22891">
    <property type="entry name" value="KH_PNO1_2nd"/>
    <property type="match status" value="1"/>
</dbReference>
<dbReference type="Gene3D" id="3.30.1370.10">
    <property type="entry name" value="K Homology domain, type 1"/>
    <property type="match status" value="2"/>
</dbReference>
<accession>A0A061D9E7</accession>